<dbReference type="AlphaFoldDB" id="A0A4Q0I046"/>
<accession>A0A4Q0I046</accession>
<keyword evidence="1" id="KW-1133">Transmembrane helix</keyword>
<proteinExistence type="predicted"/>
<protein>
    <submittedName>
        <fullName evidence="2">Uncharacterized protein</fullName>
    </submittedName>
</protein>
<name>A0A4Q0I046_9FIRM</name>
<comment type="caution">
    <text evidence="2">The sequence shown here is derived from an EMBL/GenBank/DDBJ whole genome shotgun (WGS) entry which is preliminary data.</text>
</comment>
<reference evidence="3" key="1">
    <citation type="submission" date="2018-11" db="EMBL/GenBank/DDBJ databases">
        <title>Genome sequencing of a novel mesophilic and cellulolytic organism within the genus Hungateiclostridium.</title>
        <authorList>
            <person name="Rettenmaier R."/>
            <person name="Liebl W."/>
            <person name="Zverlov V."/>
        </authorList>
    </citation>
    <scope>NUCLEOTIDE SEQUENCE [LARGE SCALE GENOMIC DNA]</scope>
    <source>
        <strain evidence="3">N2K1</strain>
    </source>
</reference>
<keyword evidence="1" id="KW-0472">Membrane</keyword>
<evidence type="ECO:0000313" key="2">
    <source>
        <dbReference type="EMBL" id="RXE57564.1"/>
    </source>
</evidence>
<keyword evidence="1" id="KW-0812">Transmembrane</keyword>
<gene>
    <name evidence="2" type="ORF">EFD62_17030</name>
</gene>
<sequence length="64" mass="7415">MGPLHFVLLFFNNSIIPRMKVLCYFVADYYSILWCGAIFAIRTADNKEYSEVVIHAFGFFSPMV</sequence>
<evidence type="ECO:0000313" key="3">
    <source>
        <dbReference type="Proteomes" id="UP000289166"/>
    </source>
</evidence>
<keyword evidence="3" id="KW-1185">Reference proteome</keyword>
<dbReference type="EMBL" id="RLII01000058">
    <property type="protein sequence ID" value="RXE57564.1"/>
    <property type="molecule type" value="Genomic_DNA"/>
</dbReference>
<evidence type="ECO:0000256" key="1">
    <source>
        <dbReference type="SAM" id="Phobius"/>
    </source>
</evidence>
<organism evidence="2 3">
    <name type="scientific">Acetivibrio mesophilus</name>
    <dbReference type="NCBI Taxonomy" id="2487273"/>
    <lineage>
        <taxon>Bacteria</taxon>
        <taxon>Bacillati</taxon>
        <taxon>Bacillota</taxon>
        <taxon>Clostridia</taxon>
        <taxon>Eubacteriales</taxon>
        <taxon>Oscillospiraceae</taxon>
        <taxon>Acetivibrio</taxon>
    </lineage>
</organism>
<dbReference type="Proteomes" id="UP000289166">
    <property type="component" value="Unassembled WGS sequence"/>
</dbReference>
<feature type="transmembrane region" description="Helical" evidence="1">
    <location>
        <begin position="21"/>
        <end position="41"/>
    </location>
</feature>